<feature type="signal peptide" evidence="15">
    <location>
        <begin position="1"/>
        <end position="24"/>
    </location>
</feature>
<dbReference type="Gene3D" id="3.10.560.10">
    <property type="entry name" value="Outer membrane lipoprotein wza domain like"/>
    <property type="match status" value="2"/>
</dbReference>
<dbReference type="Pfam" id="PF02563">
    <property type="entry name" value="Poly_export"/>
    <property type="match status" value="1"/>
</dbReference>
<keyword evidence="10" id="KW-0626">Porin</keyword>
<dbReference type="PANTHER" id="PTHR33619">
    <property type="entry name" value="POLYSACCHARIDE EXPORT PROTEIN GFCE-RELATED"/>
    <property type="match status" value="1"/>
</dbReference>
<dbReference type="GO" id="GO:0046930">
    <property type="term" value="C:pore complex"/>
    <property type="evidence" value="ECO:0007669"/>
    <property type="project" value="UniProtKB-KW"/>
</dbReference>
<keyword evidence="6" id="KW-0812">Transmembrane</keyword>
<dbReference type="GO" id="GO:0015288">
    <property type="term" value="F:porin activity"/>
    <property type="evidence" value="ECO:0007669"/>
    <property type="project" value="UniProtKB-KW"/>
</dbReference>
<keyword evidence="14" id="KW-0449">Lipoprotein</keyword>
<evidence type="ECO:0000256" key="11">
    <source>
        <dbReference type="ARBA" id="ARBA00023136"/>
    </source>
</evidence>
<evidence type="ECO:0000256" key="2">
    <source>
        <dbReference type="ARBA" id="ARBA00009450"/>
    </source>
</evidence>
<keyword evidence="9" id="KW-0406">Ion transport</keyword>
<evidence type="ECO:0000313" key="18">
    <source>
        <dbReference type="EMBL" id="SAI73868.1"/>
    </source>
</evidence>
<gene>
    <name evidence="18" type="primary">wza1_2</name>
    <name evidence="18" type="ORF">SAMEA3906486_04894</name>
</gene>
<evidence type="ECO:0000256" key="13">
    <source>
        <dbReference type="ARBA" id="ARBA00023237"/>
    </source>
</evidence>
<evidence type="ECO:0000313" key="19">
    <source>
        <dbReference type="Proteomes" id="UP000076848"/>
    </source>
</evidence>
<keyword evidence="13" id="KW-0998">Cell outer membrane</keyword>
<comment type="similarity">
    <text evidence="2">Belongs to the BexD/CtrA/VexA family.</text>
</comment>
<evidence type="ECO:0000256" key="5">
    <source>
        <dbReference type="ARBA" id="ARBA00022597"/>
    </source>
</evidence>
<keyword evidence="7 15" id="KW-0732">Signal</keyword>
<keyword evidence="19" id="KW-1185">Reference proteome</keyword>
<dbReference type="InterPro" id="IPR003715">
    <property type="entry name" value="Poly_export_N"/>
</dbReference>
<dbReference type="Proteomes" id="UP000076848">
    <property type="component" value="Unassembled WGS sequence"/>
</dbReference>
<dbReference type="EMBL" id="FKIF01000009">
    <property type="protein sequence ID" value="SAI73868.1"/>
    <property type="molecule type" value="Genomic_DNA"/>
</dbReference>
<feature type="domain" description="SLBB" evidence="17">
    <location>
        <begin position="260"/>
        <end position="342"/>
    </location>
</feature>
<evidence type="ECO:0000259" key="17">
    <source>
        <dbReference type="Pfam" id="PF22461"/>
    </source>
</evidence>
<dbReference type="STRING" id="288768.SAMEA3906486_04894"/>
<evidence type="ECO:0000256" key="4">
    <source>
        <dbReference type="ARBA" id="ARBA00022452"/>
    </source>
</evidence>
<evidence type="ECO:0000256" key="7">
    <source>
        <dbReference type="ARBA" id="ARBA00022729"/>
    </source>
</evidence>
<comment type="subcellular location">
    <subcellularLocation>
        <location evidence="1">Cell outer membrane</location>
        <topology evidence="1">Multi-pass membrane protein</topology>
    </subcellularLocation>
</comment>
<sequence length="370" mass="39849">MRPVTRTRIRAFALLSIASISGCAVPGHYLNAVPPALDDDTAVQDVAARADVMRITAAAIASQEQARLSAASKIAQGIAAGPMASPPRYQYRLGTHDVLRITVWNHPELTNPGGLSDSQTGQEVNEDGTFFYPFAGKIPARGRTVSEVRDTLVRALSRNVADPQVDVAVMSFRSQHVYAMGQLAKPGMAPITEVPMRVSDLVAQSGGLTDSADLRATTLVRNGTTRKIDLYALYYDGDLSQNVLVQAGDILTVPENRYNKVFVLGEVTRPQSLQLPRGRMSLAEALSDSGGVNPFTSNPAHLYVIRAGATGRPQIWYLDASSPDALVLADRFDLQARDIVYVDPAGVARFGRVVNNILPSATLLRATLQQ</sequence>
<keyword evidence="12" id="KW-0564">Palmitate</keyword>
<dbReference type="AlphaFoldDB" id="A0A157STQ0"/>
<evidence type="ECO:0000256" key="15">
    <source>
        <dbReference type="SAM" id="SignalP"/>
    </source>
</evidence>
<feature type="chain" id="PRO_5007616477" evidence="15">
    <location>
        <begin position="25"/>
        <end position="370"/>
    </location>
</feature>
<keyword evidence="5" id="KW-0762">Sugar transport</keyword>
<keyword evidence="4" id="KW-1134">Transmembrane beta strand</keyword>
<feature type="domain" description="Polysaccharide export protein N-terminal" evidence="16">
    <location>
        <begin position="86"/>
        <end position="169"/>
    </location>
</feature>
<evidence type="ECO:0000259" key="16">
    <source>
        <dbReference type="Pfam" id="PF02563"/>
    </source>
</evidence>
<dbReference type="RefSeq" id="WP_066132923.1">
    <property type="nucleotide sequence ID" value="NZ_FKIF01000009.1"/>
</dbReference>
<evidence type="ECO:0000256" key="6">
    <source>
        <dbReference type="ARBA" id="ARBA00022692"/>
    </source>
</evidence>
<evidence type="ECO:0000256" key="1">
    <source>
        <dbReference type="ARBA" id="ARBA00004571"/>
    </source>
</evidence>
<reference evidence="18 19" key="1">
    <citation type="submission" date="2016-04" db="EMBL/GenBank/DDBJ databases">
        <authorList>
            <consortium name="Pathogen Informatics"/>
        </authorList>
    </citation>
    <scope>NUCLEOTIDE SEQUENCE [LARGE SCALE GENOMIC DNA]</scope>
    <source>
        <strain evidence="18 19">H050680373</strain>
    </source>
</reference>
<accession>A0A157STQ0</accession>
<proteinExistence type="inferred from homology"/>
<name>A0A157STQ0_9BORD</name>
<organism evidence="18 19">
    <name type="scientific">Bordetella ansorpii</name>
    <dbReference type="NCBI Taxonomy" id="288768"/>
    <lineage>
        <taxon>Bacteria</taxon>
        <taxon>Pseudomonadati</taxon>
        <taxon>Pseudomonadota</taxon>
        <taxon>Betaproteobacteria</taxon>
        <taxon>Burkholderiales</taxon>
        <taxon>Alcaligenaceae</taxon>
        <taxon>Bordetella</taxon>
    </lineage>
</organism>
<dbReference type="PROSITE" id="PS51257">
    <property type="entry name" value="PROKAR_LIPOPROTEIN"/>
    <property type="match status" value="1"/>
</dbReference>
<dbReference type="InterPro" id="IPR049712">
    <property type="entry name" value="Poly_export"/>
</dbReference>
<dbReference type="OrthoDB" id="9815244at2"/>
<dbReference type="GO" id="GO:0015159">
    <property type="term" value="F:polysaccharide transmembrane transporter activity"/>
    <property type="evidence" value="ECO:0007669"/>
    <property type="project" value="InterPro"/>
</dbReference>
<evidence type="ECO:0000256" key="9">
    <source>
        <dbReference type="ARBA" id="ARBA00023065"/>
    </source>
</evidence>
<keyword evidence="11" id="KW-0472">Membrane</keyword>
<evidence type="ECO:0000256" key="3">
    <source>
        <dbReference type="ARBA" id="ARBA00022448"/>
    </source>
</evidence>
<keyword evidence="3" id="KW-0813">Transport</keyword>
<dbReference type="Gene3D" id="3.30.1950.10">
    <property type="entry name" value="wza like domain"/>
    <property type="match status" value="1"/>
</dbReference>
<evidence type="ECO:0000256" key="8">
    <source>
        <dbReference type="ARBA" id="ARBA00023047"/>
    </source>
</evidence>
<feature type="domain" description="SLBB" evidence="17">
    <location>
        <begin position="175"/>
        <end position="253"/>
    </location>
</feature>
<dbReference type="Pfam" id="PF22461">
    <property type="entry name" value="SLBB_2"/>
    <property type="match status" value="2"/>
</dbReference>
<evidence type="ECO:0000256" key="14">
    <source>
        <dbReference type="ARBA" id="ARBA00023288"/>
    </source>
</evidence>
<evidence type="ECO:0000256" key="12">
    <source>
        <dbReference type="ARBA" id="ARBA00023139"/>
    </source>
</evidence>
<evidence type="ECO:0000256" key="10">
    <source>
        <dbReference type="ARBA" id="ARBA00023114"/>
    </source>
</evidence>
<dbReference type="GO" id="GO:0006811">
    <property type="term" value="P:monoatomic ion transport"/>
    <property type="evidence" value="ECO:0007669"/>
    <property type="project" value="UniProtKB-KW"/>
</dbReference>
<dbReference type="InterPro" id="IPR054765">
    <property type="entry name" value="SLBB_dom"/>
</dbReference>
<keyword evidence="8" id="KW-0625">Polysaccharide transport</keyword>
<dbReference type="PANTHER" id="PTHR33619:SF3">
    <property type="entry name" value="POLYSACCHARIDE EXPORT PROTEIN GFCE-RELATED"/>
    <property type="match status" value="1"/>
</dbReference>
<protein>
    <submittedName>
        <fullName evidence="18">Outer membrane protein involved in polysaccharide</fullName>
    </submittedName>
</protein>
<dbReference type="GO" id="GO:0009279">
    <property type="term" value="C:cell outer membrane"/>
    <property type="evidence" value="ECO:0007669"/>
    <property type="project" value="UniProtKB-SubCell"/>
</dbReference>